<evidence type="ECO:0000256" key="6">
    <source>
        <dbReference type="ARBA" id="ARBA00023065"/>
    </source>
</evidence>
<gene>
    <name evidence="11" type="ORF">XA68_12776</name>
</gene>
<evidence type="ECO:0000256" key="8">
    <source>
        <dbReference type="ARBA" id="ARBA00023136"/>
    </source>
</evidence>
<dbReference type="AlphaFoldDB" id="A0A2A9PE84"/>
<evidence type="ECO:0000256" key="4">
    <source>
        <dbReference type="ARBA" id="ARBA00022547"/>
    </source>
</evidence>
<dbReference type="Proteomes" id="UP000037136">
    <property type="component" value="Unassembled WGS sequence"/>
</dbReference>
<dbReference type="EMBL" id="LAZP02000224">
    <property type="protein sequence ID" value="PFH59136.1"/>
    <property type="molecule type" value="Genomic_DNA"/>
</dbReference>
<keyword evidence="7" id="KW-0496">Mitochondrion</keyword>
<feature type="region of interest" description="Disordered" evidence="10">
    <location>
        <begin position="16"/>
        <end position="35"/>
    </location>
</feature>
<evidence type="ECO:0000256" key="3">
    <source>
        <dbReference type="ARBA" id="ARBA00022448"/>
    </source>
</evidence>
<evidence type="ECO:0000256" key="10">
    <source>
        <dbReference type="SAM" id="MobiDB-lite"/>
    </source>
</evidence>
<protein>
    <submittedName>
        <fullName evidence="11">Uncharacterized protein</fullName>
    </submittedName>
</protein>
<dbReference type="Pfam" id="PF04718">
    <property type="entry name" value="ATP-synt_G"/>
    <property type="match status" value="1"/>
</dbReference>
<dbReference type="InterPro" id="IPR006808">
    <property type="entry name" value="ATP_synth_F0_gsu_mt"/>
</dbReference>
<comment type="similarity">
    <text evidence="2">Belongs to the ATPase g subunit family.</text>
</comment>
<comment type="caution">
    <text evidence="11">The sequence shown here is derived from an EMBL/GenBank/DDBJ whole genome shotgun (WGS) entry which is preliminary data.</text>
</comment>
<keyword evidence="12" id="KW-1185">Reference proteome</keyword>
<dbReference type="GO" id="GO:0015078">
    <property type="term" value="F:proton transmembrane transporter activity"/>
    <property type="evidence" value="ECO:0007669"/>
    <property type="project" value="InterPro"/>
</dbReference>
<evidence type="ECO:0000313" key="11">
    <source>
        <dbReference type="EMBL" id="PFH59136.1"/>
    </source>
</evidence>
<dbReference type="GO" id="GO:0015986">
    <property type="term" value="P:proton motive force-driven ATP synthesis"/>
    <property type="evidence" value="ECO:0007669"/>
    <property type="project" value="InterPro"/>
</dbReference>
<keyword evidence="6" id="KW-0406">Ion transport</keyword>
<dbReference type="STRING" id="268505.A0A2A9PE84"/>
<dbReference type="GO" id="GO:0045259">
    <property type="term" value="C:proton-transporting ATP synthase complex"/>
    <property type="evidence" value="ECO:0007669"/>
    <property type="project" value="UniProtKB-KW"/>
</dbReference>
<reference evidence="11 12" key="1">
    <citation type="journal article" date="2015" name="BMC Genomics">
        <title>Gene expression during zombie ant biting behavior reflects the complexity underlying fungal parasitic behavioral manipulation.</title>
        <authorList>
            <person name="de Bekker C."/>
            <person name="Ohm R.A."/>
            <person name="Loreto R.G."/>
            <person name="Sebastian A."/>
            <person name="Albert I."/>
            <person name="Merrow M."/>
            <person name="Brachmann A."/>
            <person name="Hughes D.P."/>
        </authorList>
    </citation>
    <scope>NUCLEOTIDE SEQUENCE [LARGE SCALE GENOMIC DNA]</scope>
    <source>
        <strain evidence="11 12">SC16a</strain>
    </source>
</reference>
<evidence type="ECO:0000256" key="2">
    <source>
        <dbReference type="ARBA" id="ARBA00005699"/>
    </source>
</evidence>
<evidence type="ECO:0000256" key="1">
    <source>
        <dbReference type="ARBA" id="ARBA00004325"/>
    </source>
</evidence>
<comment type="subcellular location">
    <subcellularLocation>
        <location evidence="1">Mitochondrion membrane</location>
    </subcellularLocation>
</comment>
<evidence type="ECO:0000256" key="9">
    <source>
        <dbReference type="ARBA" id="ARBA00023310"/>
    </source>
</evidence>
<keyword evidence="5" id="KW-0375">Hydrogen ion transport</keyword>
<evidence type="ECO:0000256" key="7">
    <source>
        <dbReference type="ARBA" id="ARBA00023128"/>
    </source>
</evidence>
<organism evidence="11 12">
    <name type="scientific">Ophiocordyceps unilateralis</name>
    <name type="common">Zombie-ant fungus</name>
    <name type="synonym">Torrubia unilateralis</name>
    <dbReference type="NCBI Taxonomy" id="268505"/>
    <lineage>
        <taxon>Eukaryota</taxon>
        <taxon>Fungi</taxon>
        <taxon>Dikarya</taxon>
        <taxon>Ascomycota</taxon>
        <taxon>Pezizomycotina</taxon>
        <taxon>Sordariomycetes</taxon>
        <taxon>Hypocreomycetidae</taxon>
        <taxon>Hypocreales</taxon>
        <taxon>Ophiocordycipitaceae</taxon>
        <taxon>Ophiocordyceps</taxon>
    </lineage>
</organism>
<accession>A0A2A9PE84</accession>
<proteinExistence type="inferred from homology"/>
<sequence length="195" mass="21056">MATPLARPLLRATARLPAPRFQTSSSTASAGKVAKEALPEKARDYQARAHEGLSRVSRAAGPAIAGAVRSAASTLGRIGGRTGRLIAFAERQTPFVVYYSKVGLEMSKIIVHGQKMAPPSWTTFQTYYQNLWRALQSGSLIQSPQTMMQQMRALSTTQLVAGGVVAAECLGFFTVGEILGRFKLIGYRGEAVHHH</sequence>
<name>A0A2A9PE84_OPHUN</name>
<keyword evidence="9" id="KW-0066">ATP synthesis</keyword>
<dbReference type="GO" id="GO:0031966">
    <property type="term" value="C:mitochondrial membrane"/>
    <property type="evidence" value="ECO:0007669"/>
    <property type="project" value="UniProtKB-SubCell"/>
</dbReference>
<keyword evidence="4" id="KW-0138">CF(0)</keyword>
<dbReference type="OrthoDB" id="437at2759"/>
<keyword evidence="8" id="KW-0472">Membrane</keyword>
<reference evidence="11 12" key="2">
    <citation type="journal article" date="2017" name="Sci. Rep.">
        <title>Ant-infecting Ophiocordyceps genomes reveal a high diversity of potential behavioral manipulation genes and a possible major role for enterotoxins.</title>
        <authorList>
            <person name="de Bekker C."/>
            <person name="Ohm R.A."/>
            <person name="Evans H.C."/>
            <person name="Brachmann A."/>
            <person name="Hughes D.P."/>
        </authorList>
    </citation>
    <scope>NUCLEOTIDE SEQUENCE [LARGE SCALE GENOMIC DNA]</scope>
    <source>
        <strain evidence="11 12">SC16a</strain>
    </source>
</reference>
<evidence type="ECO:0000313" key="12">
    <source>
        <dbReference type="Proteomes" id="UP000037136"/>
    </source>
</evidence>
<evidence type="ECO:0000256" key="5">
    <source>
        <dbReference type="ARBA" id="ARBA00022781"/>
    </source>
</evidence>
<keyword evidence="3" id="KW-0813">Transport</keyword>